<dbReference type="InterPro" id="IPR003018">
    <property type="entry name" value="GAF"/>
</dbReference>
<dbReference type="SMART" id="SM00267">
    <property type="entry name" value="GGDEF"/>
    <property type="match status" value="1"/>
</dbReference>
<feature type="domain" description="GGDEF" evidence="4">
    <location>
        <begin position="758"/>
        <end position="891"/>
    </location>
</feature>
<dbReference type="Proteomes" id="UP000229897">
    <property type="component" value="Chromosome"/>
</dbReference>
<dbReference type="PANTHER" id="PTHR44757">
    <property type="entry name" value="DIGUANYLATE CYCLASE DGCP"/>
    <property type="match status" value="1"/>
</dbReference>
<feature type="domain" description="PAS" evidence="2">
    <location>
        <begin position="220"/>
        <end position="291"/>
    </location>
</feature>
<dbReference type="Pfam" id="PF08448">
    <property type="entry name" value="PAS_4"/>
    <property type="match status" value="2"/>
</dbReference>
<evidence type="ECO:0000313" key="5">
    <source>
        <dbReference type="EMBL" id="ATQ76861.1"/>
    </source>
</evidence>
<evidence type="ECO:0000256" key="1">
    <source>
        <dbReference type="SAM" id="Coils"/>
    </source>
</evidence>
<evidence type="ECO:0000313" key="6">
    <source>
        <dbReference type="Proteomes" id="UP000229897"/>
    </source>
</evidence>
<keyword evidence="1" id="KW-0175">Coiled coil</keyword>
<accession>A0A2D2DPF1</accession>
<dbReference type="InterPro" id="IPR013767">
    <property type="entry name" value="PAS_fold"/>
</dbReference>
<sequence>MTLAMHMGIDDVDDAARVRALEALALLDTPAEERFDRLTRLASAALNTPMALVSLVDLERQWFKSRVGLAVAETPRSMAFCSHAVAGRELLVVPDTLRDARFSTNPLVTQAPKIRFYAGQPIFSLDGHAVGTLCVLDTVPRAFSAAESLLLRDLASLVEDELNKNALVSARQAAEQALQQFNAELEARIGERTASLQESNRALTREVAQRKDIEDTLRQSEARNRTIIESSLSAFVSIDTRGCIFDWNTAAEHTFGWTRADVIGLDLATTIIPQRFRAAHHDGMARYLSSGVGRVLNQRIELPACKKSGEEITVEMTISAFPTAEGVLFGAFLHDISARLNAQGALQQQQKQLDAVLDTIDVGVVACTADGRINLFNHAMRDIHGLAHNHTATLAWAVHDDMFRADGVTPLAPDETPLHRSFHGEVVQDYPLVIARDGYKHSFLASGRPLLDAEGARIGAVVAMKDVTDLALVQHELKLNEQRLLAITENLPTLIGQIDRNGVFVFLNSRAARFFGKPREQLLGHPVRMAYSDAEFAKVGPHIETAMGGTRASFEGDMTVEGRLLSYYASYIPNLDADGNPNGFFAMAFDISERKASEIRQRDSEERLRTITDNLPVLISYIDRDTRFQFANAMHTQWYGVCPAELIGKTVEEVFGREFCAPREAYFYRCLEGETVQLDIAIANETHNRVLNILFIPHKRGDAVLGAYVLSTDVTATRRQEHQLTELANTDALTGLHNRRHYEVLLAAAIERAGRSKRPMALVYLDIDHFKTINDTLGHAGGDEVLKEFGRRLNGAVRKTDTVCRLAGDEFTIILENVDSVAECETIGQKLVAAMALAFDILGHPWNVSASIGIAWCAHQAATAQVLATHADTALYSAKHAGKNQYRVAGVP</sequence>
<dbReference type="Gene3D" id="3.30.450.20">
    <property type="entry name" value="PAS domain"/>
    <property type="match status" value="4"/>
</dbReference>
<evidence type="ECO:0000259" key="2">
    <source>
        <dbReference type="PROSITE" id="PS50112"/>
    </source>
</evidence>
<dbReference type="InterPro" id="IPR000700">
    <property type="entry name" value="PAS-assoc_C"/>
</dbReference>
<dbReference type="Gene3D" id="3.30.450.40">
    <property type="match status" value="1"/>
</dbReference>
<dbReference type="InterPro" id="IPR000160">
    <property type="entry name" value="GGDEF_dom"/>
</dbReference>
<dbReference type="CDD" id="cd01949">
    <property type="entry name" value="GGDEF"/>
    <property type="match status" value="1"/>
</dbReference>
<dbReference type="OrthoDB" id="5571399at2"/>
<feature type="coiled-coil region" evidence="1">
    <location>
        <begin position="164"/>
        <end position="191"/>
    </location>
</feature>
<dbReference type="InterPro" id="IPR000014">
    <property type="entry name" value="PAS"/>
</dbReference>
<dbReference type="GO" id="GO:0003824">
    <property type="term" value="F:catalytic activity"/>
    <property type="evidence" value="ECO:0007669"/>
    <property type="project" value="UniProtKB-ARBA"/>
</dbReference>
<dbReference type="NCBIfam" id="TIGR00229">
    <property type="entry name" value="sensory_box"/>
    <property type="match status" value="3"/>
</dbReference>
<dbReference type="SUPFAM" id="SSF55785">
    <property type="entry name" value="PYP-like sensor domain (PAS domain)"/>
    <property type="match status" value="4"/>
</dbReference>
<dbReference type="InterPro" id="IPR052155">
    <property type="entry name" value="Biofilm_reg_signaling"/>
</dbReference>
<proteinExistence type="predicted"/>
<dbReference type="GO" id="GO:0006355">
    <property type="term" value="P:regulation of DNA-templated transcription"/>
    <property type="evidence" value="ECO:0007669"/>
    <property type="project" value="InterPro"/>
</dbReference>
<dbReference type="Pfam" id="PF00989">
    <property type="entry name" value="PAS"/>
    <property type="match status" value="2"/>
</dbReference>
<dbReference type="PROSITE" id="PS50112">
    <property type="entry name" value="PAS"/>
    <property type="match status" value="3"/>
</dbReference>
<dbReference type="EMBL" id="CP024608">
    <property type="protein sequence ID" value="ATQ76861.1"/>
    <property type="molecule type" value="Genomic_DNA"/>
</dbReference>
<dbReference type="NCBIfam" id="TIGR00254">
    <property type="entry name" value="GGDEF"/>
    <property type="match status" value="1"/>
</dbReference>
<name>A0A2D2DPF1_9BURK</name>
<keyword evidence="6" id="KW-1185">Reference proteome</keyword>
<dbReference type="InterPro" id="IPR043128">
    <property type="entry name" value="Rev_trsase/Diguanyl_cyclase"/>
</dbReference>
<dbReference type="SUPFAM" id="SSF55073">
    <property type="entry name" value="Nucleotide cyclase"/>
    <property type="match status" value="1"/>
</dbReference>
<reference evidence="5" key="1">
    <citation type="submission" date="2017-10" db="EMBL/GenBank/DDBJ databases">
        <title>Massilia psychrophilum sp. nov., a novel purple-pigmented bacterium isolated from Tianshan glacier, Xinjiang Municipality, China.</title>
        <authorList>
            <person name="Wang H."/>
        </authorList>
    </citation>
    <scope>NUCLEOTIDE SEQUENCE [LARGE SCALE GENOMIC DNA]</scope>
    <source>
        <strain evidence="5">B2</strain>
    </source>
</reference>
<dbReference type="PANTHER" id="PTHR44757:SF2">
    <property type="entry name" value="BIOFILM ARCHITECTURE MAINTENANCE PROTEIN MBAA"/>
    <property type="match status" value="1"/>
</dbReference>
<dbReference type="InterPro" id="IPR013656">
    <property type="entry name" value="PAS_4"/>
</dbReference>
<dbReference type="InterPro" id="IPR029787">
    <property type="entry name" value="Nucleotide_cyclase"/>
</dbReference>
<feature type="domain" description="PAS" evidence="2">
    <location>
        <begin position="480"/>
        <end position="524"/>
    </location>
</feature>
<dbReference type="Pfam" id="PF01590">
    <property type="entry name" value="GAF"/>
    <property type="match status" value="1"/>
</dbReference>
<feature type="domain" description="PAC" evidence="3">
    <location>
        <begin position="426"/>
        <end position="479"/>
    </location>
</feature>
<dbReference type="Pfam" id="PF00990">
    <property type="entry name" value="GGDEF"/>
    <property type="match status" value="1"/>
</dbReference>
<dbReference type="InterPro" id="IPR029016">
    <property type="entry name" value="GAF-like_dom_sf"/>
</dbReference>
<organism evidence="5 6">
    <name type="scientific">Massilia violaceinigra</name>
    <dbReference type="NCBI Taxonomy" id="2045208"/>
    <lineage>
        <taxon>Bacteria</taxon>
        <taxon>Pseudomonadati</taxon>
        <taxon>Pseudomonadota</taxon>
        <taxon>Betaproteobacteria</taxon>
        <taxon>Burkholderiales</taxon>
        <taxon>Oxalobacteraceae</taxon>
        <taxon>Telluria group</taxon>
        <taxon>Massilia</taxon>
    </lineage>
</organism>
<dbReference type="KEGG" id="mass:CR152_21795"/>
<protein>
    <recommendedName>
        <fullName evidence="7">Sensor domain-containing diguanylate cyclase</fullName>
    </recommendedName>
</protein>
<dbReference type="SMART" id="SM00091">
    <property type="entry name" value="PAS"/>
    <property type="match status" value="4"/>
</dbReference>
<dbReference type="CDD" id="cd00130">
    <property type="entry name" value="PAS"/>
    <property type="match status" value="2"/>
</dbReference>
<gene>
    <name evidence="5" type="ORF">CR152_21795</name>
</gene>
<dbReference type="FunFam" id="3.30.70.270:FF:000001">
    <property type="entry name" value="Diguanylate cyclase domain protein"/>
    <property type="match status" value="1"/>
</dbReference>
<evidence type="ECO:0000259" key="3">
    <source>
        <dbReference type="PROSITE" id="PS50113"/>
    </source>
</evidence>
<dbReference type="AlphaFoldDB" id="A0A2D2DPF1"/>
<dbReference type="InterPro" id="IPR035965">
    <property type="entry name" value="PAS-like_dom_sf"/>
</dbReference>
<dbReference type="PROSITE" id="PS50887">
    <property type="entry name" value="GGDEF"/>
    <property type="match status" value="1"/>
</dbReference>
<dbReference type="Gene3D" id="3.30.70.270">
    <property type="match status" value="1"/>
</dbReference>
<evidence type="ECO:0000259" key="4">
    <source>
        <dbReference type="PROSITE" id="PS50887"/>
    </source>
</evidence>
<dbReference type="SUPFAM" id="SSF55781">
    <property type="entry name" value="GAF domain-like"/>
    <property type="match status" value="1"/>
</dbReference>
<evidence type="ECO:0008006" key="7">
    <source>
        <dbReference type="Google" id="ProtNLM"/>
    </source>
</evidence>
<dbReference type="PROSITE" id="PS50113">
    <property type="entry name" value="PAC"/>
    <property type="match status" value="1"/>
</dbReference>
<feature type="domain" description="PAS" evidence="2">
    <location>
        <begin position="604"/>
        <end position="674"/>
    </location>
</feature>
<dbReference type="SMART" id="SM00065">
    <property type="entry name" value="GAF"/>
    <property type="match status" value="1"/>
</dbReference>